<feature type="signal peptide" evidence="12">
    <location>
        <begin position="1"/>
        <end position="19"/>
    </location>
</feature>
<evidence type="ECO:0000256" key="6">
    <source>
        <dbReference type="ARBA" id="ARBA00023040"/>
    </source>
</evidence>
<keyword evidence="12" id="KW-0732">Signal</keyword>
<dbReference type="PRINTS" id="PR00249">
    <property type="entry name" value="GPCRSECRETIN"/>
</dbReference>
<accession>A0AA88H6W7</accession>
<feature type="transmembrane region" description="Helical" evidence="11">
    <location>
        <begin position="346"/>
        <end position="366"/>
    </location>
</feature>
<evidence type="ECO:0000256" key="7">
    <source>
        <dbReference type="ARBA" id="ARBA00023136"/>
    </source>
</evidence>
<keyword evidence="3" id="KW-1003">Cell membrane</keyword>
<sequence length="539" mass="62489">MYAAGTWFWVLTIFWCICGIRNSNHSIEQPNVNTEHLKGIDYVETIETKEEEKRGEDVEDSLEYITNLKNDYRHNSAKQSEEINNPRENSSPDKLALFSAVKHPIIRPPKQPQTSKIVNEKDQLSSLRRLSFDSWKNADNYNFEEWDKSGGFCRTKGQYFPKSIYELETCSWCYIYIPSAAFLQKRKFQRQSKFIRLGNWSGNISVLINGTHSVETKEDFHYLFGTFQEDSGRRKWLSCCEKATACCETMLLQPSFGQKEELKPHFCPRTWDGWQCWNDASNGTYSYAPCPSYIYFEGDPPACTNYAMKLCDNNGKWFRKGRGSEWTNYSTCSAVERIQKKSAVHMAAYAISMILLFPALLIFALYKQLRVPRIRLHQQLFASLLAHAMFVTLFKVAVIVPDINSASVTLTILEENGPGCKILLLLTRYFRLTNYAWMFCEGLYLHRLITAAFVENNSLMIYYVLGWGLPLIPVTIYACFRVAFDDVKCWIVPVEHLEWIFYAPALFSLLVNFSFLVNIIRILVRKLRNTQADEPSQYS</sequence>
<feature type="transmembrane region" description="Helical" evidence="11">
    <location>
        <begin position="435"/>
        <end position="454"/>
    </location>
</feature>
<evidence type="ECO:0000256" key="1">
    <source>
        <dbReference type="ARBA" id="ARBA00004651"/>
    </source>
</evidence>
<evidence type="ECO:0000256" key="3">
    <source>
        <dbReference type="ARBA" id="ARBA00022475"/>
    </source>
</evidence>
<dbReference type="Pfam" id="PF00002">
    <property type="entry name" value="7tm_2"/>
    <property type="match status" value="1"/>
</dbReference>
<dbReference type="InterPro" id="IPR050332">
    <property type="entry name" value="GPCR_2"/>
</dbReference>
<evidence type="ECO:0000313" key="16">
    <source>
        <dbReference type="Proteomes" id="UP001187531"/>
    </source>
</evidence>
<feature type="domain" description="G-protein coupled receptors family 2 profile 2" evidence="14">
    <location>
        <begin position="341"/>
        <end position="539"/>
    </location>
</feature>
<gene>
    <name evidence="15" type="ORF">QYM36_016410</name>
</gene>
<evidence type="ECO:0000256" key="8">
    <source>
        <dbReference type="ARBA" id="ARBA00023170"/>
    </source>
</evidence>
<protein>
    <recommendedName>
        <fullName evidence="17">Calcitonin receptor</fullName>
    </recommendedName>
</protein>
<comment type="subcellular location">
    <subcellularLocation>
        <location evidence="1">Cell membrane</location>
        <topology evidence="1">Multi-pass membrane protein</topology>
    </subcellularLocation>
</comment>
<organism evidence="15 16">
    <name type="scientific">Artemia franciscana</name>
    <name type="common">Brine shrimp</name>
    <name type="synonym">Artemia sanfranciscana</name>
    <dbReference type="NCBI Taxonomy" id="6661"/>
    <lineage>
        <taxon>Eukaryota</taxon>
        <taxon>Metazoa</taxon>
        <taxon>Ecdysozoa</taxon>
        <taxon>Arthropoda</taxon>
        <taxon>Crustacea</taxon>
        <taxon>Branchiopoda</taxon>
        <taxon>Anostraca</taxon>
        <taxon>Artemiidae</taxon>
        <taxon>Artemia</taxon>
    </lineage>
</organism>
<evidence type="ECO:0000256" key="12">
    <source>
        <dbReference type="SAM" id="SignalP"/>
    </source>
</evidence>
<dbReference type="AlphaFoldDB" id="A0AA88H6W7"/>
<keyword evidence="4 11" id="KW-0812">Transmembrane</keyword>
<dbReference type="GO" id="GO:0007166">
    <property type="term" value="P:cell surface receptor signaling pathway"/>
    <property type="evidence" value="ECO:0007669"/>
    <property type="project" value="InterPro"/>
</dbReference>
<evidence type="ECO:0000259" key="14">
    <source>
        <dbReference type="PROSITE" id="PS50261"/>
    </source>
</evidence>
<keyword evidence="6" id="KW-0297">G-protein coupled receptor</keyword>
<dbReference type="PANTHER" id="PTHR45620:SF42">
    <property type="entry name" value="G-PROTEIN COUPLED RECEPTOR SEB-2"/>
    <property type="match status" value="1"/>
</dbReference>
<feature type="domain" description="G-protein coupled receptors family 2 profile 1" evidence="13">
    <location>
        <begin position="246"/>
        <end position="336"/>
    </location>
</feature>
<dbReference type="PROSITE" id="PS50227">
    <property type="entry name" value="G_PROTEIN_RECEP_F2_3"/>
    <property type="match status" value="1"/>
</dbReference>
<dbReference type="GO" id="GO:0005886">
    <property type="term" value="C:plasma membrane"/>
    <property type="evidence" value="ECO:0007669"/>
    <property type="project" value="UniProtKB-SubCell"/>
</dbReference>
<comment type="similarity">
    <text evidence="2">Belongs to the G-protein coupled receptor 2 family.</text>
</comment>
<evidence type="ECO:0008006" key="17">
    <source>
        <dbReference type="Google" id="ProtNLM"/>
    </source>
</evidence>
<dbReference type="Proteomes" id="UP001187531">
    <property type="component" value="Unassembled WGS sequence"/>
</dbReference>
<keyword evidence="8" id="KW-0675">Receptor</keyword>
<comment type="caution">
    <text evidence="15">The sequence shown here is derived from an EMBL/GenBank/DDBJ whole genome shotgun (WGS) entry which is preliminary data.</text>
</comment>
<evidence type="ECO:0000256" key="4">
    <source>
        <dbReference type="ARBA" id="ARBA00022692"/>
    </source>
</evidence>
<feature type="transmembrane region" description="Helical" evidence="11">
    <location>
        <begin position="378"/>
        <end position="400"/>
    </location>
</feature>
<keyword evidence="10" id="KW-0807">Transducer</keyword>
<dbReference type="PANTHER" id="PTHR45620">
    <property type="entry name" value="PDF RECEPTOR-LIKE PROTEIN-RELATED"/>
    <property type="match status" value="1"/>
</dbReference>
<dbReference type="Gene3D" id="1.20.1070.10">
    <property type="entry name" value="Rhodopsin 7-helix transmembrane proteins"/>
    <property type="match status" value="1"/>
</dbReference>
<feature type="transmembrane region" description="Helical" evidence="11">
    <location>
        <begin position="499"/>
        <end position="520"/>
    </location>
</feature>
<dbReference type="InterPro" id="IPR017981">
    <property type="entry name" value="GPCR_2-like_7TM"/>
</dbReference>
<dbReference type="Pfam" id="PF02793">
    <property type="entry name" value="HRM"/>
    <property type="match status" value="1"/>
</dbReference>
<keyword evidence="16" id="KW-1185">Reference proteome</keyword>
<dbReference type="GO" id="GO:0008528">
    <property type="term" value="F:G protein-coupled peptide receptor activity"/>
    <property type="evidence" value="ECO:0007669"/>
    <property type="project" value="TreeGrafter"/>
</dbReference>
<evidence type="ECO:0000256" key="11">
    <source>
        <dbReference type="SAM" id="Phobius"/>
    </source>
</evidence>
<dbReference type="InterPro" id="IPR017983">
    <property type="entry name" value="GPCR_2_secretin-like_CS"/>
</dbReference>
<feature type="transmembrane region" description="Helical" evidence="11">
    <location>
        <begin position="461"/>
        <end position="484"/>
    </location>
</feature>
<proteinExistence type="inferred from homology"/>
<evidence type="ECO:0000256" key="9">
    <source>
        <dbReference type="ARBA" id="ARBA00023180"/>
    </source>
</evidence>
<keyword evidence="7 11" id="KW-0472">Membrane</keyword>
<evidence type="ECO:0000256" key="2">
    <source>
        <dbReference type="ARBA" id="ARBA00005314"/>
    </source>
</evidence>
<keyword evidence="5 11" id="KW-1133">Transmembrane helix</keyword>
<dbReference type="SUPFAM" id="SSF111418">
    <property type="entry name" value="Hormone receptor domain"/>
    <property type="match status" value="1"/>
</dbReference>
<feature type="chain" id="PRO_5041653655" description="Calcitonin receptor" evidence="12">
    <location>
        <begin position="20"/>
        <end position="539"/>
    </location>
</feature>
<dbReference type="PROSITE" id="PS00649">
    <property type="entry name" value="G_PROTEIN_RECEP_F2_1"/>
    <property type="match status" value="1"/>
</dbReference>
<dbReference type="Gene3D" id="4.10.1240.10">
    <property type="entry name" value="GPCR, family 2, extracellular hormone receptor domain"/>
    <property type="match status" value="1"/>
</dbReference>
<evidence type="ECO:0000259" key="13">
    <source>
        <dbReference type="PROSITE" id="PS50227"/>
    </source>
</evidence>
<keyword evidence="9" id="KW-0325">Glycoprotein</keyword>
<dbReference type="SMART" id="SM00008">
    <property type="entry name" value="HormR"/>
    <property type="match status" value="1"/>
</dbReference>
<evidence type="ECO:0000256" key="5">
    <source>
        <dbReference type="ARBA" id="ARBA00022989"/>
    </source>
</evidence>
<dbReference type="InterPro" id="IPR001879">
    <property type="entry name" value="GPCR_2_extracellular_dom"/>
</dbReference>
<reference evidence="15" key="1">
    <citation type="submission" date="2023-07" db="EMBL/GenBank/DDBJ databases">
        <title>Chromosome-level genome assembly of Artemia franciscana.</title>
        <authorList>
            <person name="Jo E."/>
        </authorList>
    </citation>
    <scope>NUCLEOTIDE SEQUENCE</scope>
    <source>
        <tissue evidence="15">Whole body</tissue>
    </source>
</reference>
<dbReference type="PROSITE" id="PS50261">
    <property type="entry name" value="G_PROTEIN_RECEP_F2_4"/>
    <property type="match status" value="1"/>
</dbReference>
<evidence type="ECO:0000256" key="10">
    <source>
        <dbReference type="ARBA" id="ARBA00023224"/>
    </source>
</evidence>
<dbReference type="GO" id="GO:0007188">
    <property type="term" value="P:adenylate cyclase-modulating G protein-coupled receptor signaling pathway"/>
    <property type="evidence" value="ECO:0007669"/>
    <property type="project" value="TreeGrafter"/>
</dbReference>
<dbReference type="EMBL" id="JAVRJZ010000020">
    <property type="protein sequence ID" value="KAK2706360.1"/>
    <property type="molecule type" value="Genomic_DNA"/>
</dbReference>
<evidence type="ECO:0000313" key="15">
    <source>
        <dbReference type="EMBL" id="KAK2706360.1"/>
    </source>
</evidence>
<dbReference type="InterPro" id="IPR036445">
    <property type="entry name" value="GPCR_2_extracell_dom_sf"/>
</dbReference>
<name>A0AA88H6W7_ARTSF</name>
<dbReference type="InterPro" id="IPR000832">
    <property type="entry name" value="GPCR_2_secretin-like"/>
</dbReference>